<dbReference type="GO" id="GO:0016779">
    <property type="term" value="F:nucleotidyltransferase activity"/>
    <property type="evidence" value="ECO:0007669"/>
    <property type="project" value="UniProtKB-ARBA"/>
</dbReference>
<evidence type="ECO:0000313" key="3">
    <source>
        <dbReference type="Proteomes" id="UP000006903"/>
    </source>
</evidence>
<dbReference type="Pfam" id="PF12804">
    <property type="entry name" value="NTP_transf_3"/>
    <property type="match status" value="1"/>
</dbReference>
<dbReference type="InterPro" id="IPR025877">
    <property type="entry name" value="MobA-like_NTP_Trfase"/>
</dbReference>
<dbReference type="PANTHER" id="PTHR43777">
    <property type="entry name" value="MOLYBDENUM COFACTOR CYTIDYLYLTRANSFERASE"/>
    <property type="match status" value="1"/>
</dbReference>
<gene>
    <name evidence="2" type="ordered locus">DKAM_0648</name>
</gene>
<name>B8D4E3_DESA1</name>
<dbReference type="Gene3D" id="3.90.550.10">
    <property type="entry name" value="Spore Coat Polysaccharide Biosynthesis Protein SpsA, Chain A"/>
    <property type="match status" value="1"/>
</dbReference>
<reference evidence="2 3" key="1">
    <citation type="journal article" date="2009" name="J. Bacteriol.">
        <title>Complete genome sequence of the anaerobic, protein-degrading hyperthermophilic crenarchaeon Desulfurococcus kamchatkensis.</title>
        <authorList>
            <person name="Ravin N.V."/>
            <person name="Mardanov A.V."/>
            <person name="Beletsky A.V."/>
            <person name="Kublanov I.V."/>
            <person name="Kolganova T.V."/>
            <person name="Lebedinsky A.V."/>
            <person name="Chernyh N.A."/>
            <person name="Bonch-Osmolovskaya E.A."/>
            <person name="Skryabin K.G."/>
        </authorList>
    </citation>
    <scope>NUCLEOTIDE SEQUENCE [LARGE SCALE GENOMIC DNA]</scope>
    <source>
        <strain evidence="3">DSM 18924 / JCM 16383 / VKM B-2413 / 1221n</strain>
    </source>
</reference>
<feature type="domain" description="MobA-like NTP transferase" evidence="1">
    <location>
        <begin position="4"/>
        <end position="174"/>
    </location>
</feature>
<dbReference type="CDD" id="cd04182">
    <property type="entry name" value="GT_2_like_f"/>
    <property type="match status" value="1"/>
</dbReference>
<dbReference type="eggNOG" id="arCOG01873">
    <property type="taxonomic scope" value="Archaea"/>
</dbReference>
<evidence type="ECO:0000259" key="1">
    <source>
        <dbReference type="Pfam" id="PF12804"/>
    </source>
</evidence>
<dbReference type="GeneID" id="7170837"/>
<dbReference type="RefSeq" id="WP_012608315.1">
    <property type="nucleotide sequence ID" value="NC_011766.1"/>
</dbReference>
<dbReference type="Proteomes" id="UP000006903">
    <property type="component" value="Chromosome"/>
</dbReference>
<dbReference type="KEGG" id="dka:DKAM_0648"/>
<proteinExistence type="predicted"/>
<dbReference type="HOGENOM" id="CLU_061980_1_1_2"/>
<accession>B8D4E3</accession>
<dbReference type="PANTHER" id="PTHR43777:SF1">
    <property type="entry name" value="MOLYBDENUM COFACTOR CYTIDYLYLTRANSFERASE"/>
    <property type="match status" value="1"/>
</dbReference>
<evidence type="ECO:0000313" key="2">
    <source>
        <dbReference type="EMBL" id="ACL10974.1"/>
    </source>
</evidence>
<organism evidence="2 3">
    <name type="scientific">Desulfurococcus amylolyticus (strain DSM 18924 / JCM 16383 / VKM B-2413 / 1221n)</name>
    <name type="common">Desulfurococcus kamchatkensis</name>
    <dbReference type="NCBI Taxonomy" id="490899"/>
    <lineage>
        <taxon>Archaea</taxon>
        <taxon>Thermoproteota</taxon>
        <taxon>Thermoprotei</taxon>
        <taxon>Desulfurococcales</taxon>
        <taxon>Desulfurococcaceae</taxon>
        <taxon>Desulfurococcus</taxon>
    </lineage>
</organism>
<keyword evidence="2" id="KW-0808">Transferase</keyword>
<dbReference type="STRING" id="490899.DKAM_0648"/>
<dbReference type="EMBL" id="CP001140">
    <property type="protein sequence ID" value="ACL10974.1"/>
    <property type="molecule type" value="Genomic_DNA"/>
</dbReference>
<sequence length="207" mass="23380">MIACIVPAAGLSTRFSWNKLLYLFDEEPVIIRTVKNISSSRYVSRIIIVTGYESDKVSETVKEYIGDSEKRIRIIYNPEYARGMSSSIKKGVESLQGELHLFKGIMVNPGDVAWVHPGIYDYVSMRFLESGKKIAVASYRGRRGHPIVFSSDLFIDLTGISEESRGLKAVVEKYISETLVVETGYPGVLLDLDTVLDLNRVKEYSWR</sequence>
<dbReference type="AlphaFoldDB" id="B8D4E3"/>
<dbReference type="InterPro" id="IPR029044">
    <property type="entry name" value="Nucleotide-diphossugar_trans"/>
</dbReference>
<protein>
    <submittedName>
        <fullName evidence="2">Nucleotidyl transferase</fullName>
    </submittedName>
</protein>
<dbReference type="SUPFAM" id="SSF53448">
    <property type="entry name" value="Nucleotide-diphospho-sugar transferases"/>
    <property type="match status" value="1"/>
</dbReference>